<evidence type="ECO:0000256" key="12">
    <source>
        <dbReference type="PROSITE-ProRule" id="PRU01360"/>
    </source>
</evidence>
<keyword evidence="8" id="KW-0406">Ion transport</keyword>
<dbReference type="InterPro" id="IPR039426">
    <property type="entry name" value="TonB-dep_rcpt-like"/>
</dbReference>
<feature type="region of interest" description="Disordered" evidence="14">
    <location>
        <begin position="33"/>
        <end position="55"/>
    </location>
</feature>
<organism evidence="18 19">
    <name type="scientific">Sphingomonas morindae</name>
    <dbReference type="NCBI Taxonomy" id="1541170"/>
    <lineage>
        <taxon>Bacteria</taxon>
        <taxon>Pseudomonadati</taxon>
        <taxon>Pseudomonadota</taxon>
        <taxon>Alphaproteobacteria</taxon>
        <taxon>Sphingomonadales</taxon>
        <taxon>Sphingomonadaceae</taxon>
        <taxon>Sphingomonas</taxon>
    </lineage>
</organism>
<protein>
    <submittedName>
        <fullName evidence="18">TonB-dependent receptor</fullName>
    </submittedName>
</protein>
<feature type="domain" description="TonB-dependent receptor-like beta-barrel" evidence="16">
    <location>
        <begin position="334"/>
        <end position="775"/>
    </location>
</feature>
<keyword evidence="7" id="KW-0408">Iron</keyword>
<comment type="similarity">
    <text evidence="12 13">Belongs to the TonB-dependent receptor family.</text>
</comment>
<keyword evidence="10 12" id="KW-0472">Membrane</keyword>
<keyword evidence="9 13" id="KW-0798">TonB box</keyword>
<dbReference type="SUPFAM" id="SSF56935">
    <property type="entry name" value="Porins"/>
    <property type="match status" value="1"/>
</dbReference>
<evidence type="ECO:0000313" key="18">
    <source>
        <dbReference type="EMBL" id="USI74891.1"/>
    </source>
</evidence>
<keyword evidence="19" id="KW-1185">Reference proteome</keyword>
<comment type="subcellular location">
    <subcellularLocation>
        <location evidence="1 12">Cell outer membrane</location>
        <topology evidence="1 12">Multi-pass membrane protein</topology>
    </subcellularLocation>
</comment>
<name>A0ABY4XDP9_9SPHN</name>
<evidence type="ECO:0000256" key="7">
    <source>
        <dbReference type="ARBA" id="ARBA00023004"/>
    </source>
</evidence>
<dbReference type="Pfam" id="PF00593">
    <property type="entry name" value="TonB_dep_Rec_b-barrel"/>
    <property type="match status" value="1"/>
</dbReference>
<evidence type="ECO:0000256" key="8">
    <source>
        <dbReference type="ARBA" id="ARBA00023065"/>
    </source>
</evidence>
<keyword evidence="6 15" id="KW-0732">Signal</keyword>
<evidence type="ECO:0000259" key="16">
    <source>
        <dbReference type="Pfam" id="PF00593"/>
    </source>
</evidence>
<keyword evidence="11 12" id="KW-0998">Cell outer membrane</keyword>
<keyword evidence="2 12" id="KW-0813">Transport</keyword>
<dbReference type="InterPro" id="IPR012910">
    <property type="entry name" value="Plug_dom"/>
</dbReference>
<evidence type="ECO:0000259" key="17">
    <source>
        <dbReference type="Pfam" id="PF07715"/>
    </source>
</evidence>
<evidence type="ECO:0000256" key="4">
    <source>
        <dbReference type="ARBA" id="ARBA00022496"/>
    </source>
</evidence>
<evidence type="ECO:0000256" key="15">
    <source>
        <dbReference type="SAM" id="SignalP"/>
    </source>
</evidence>
<dbReference type="Proteomes" id="UP001056937">
    <property type="component" value="Chromosome 2"/>
</dbReference>
<evidence type="ECO:0000256" key="14">
    <source>
        <dbReference type="SAM" id="MobiDB-lite"/>
    </source>
</evidence>
<evidence type="ECO:0000256" key="11">
    <source>
        <dbReference type="ARBA" id="ARBA00023237"/>
    </source>
</evidence>
<accession>A0ABY4XDP9</accession>
<dbReference type="EMBL" id="CP084931">
    <property type="protein sequence ID" value="USI74891.1"/>
    <property type="molecule type" value="Genomic_DNA"/>
</dbReference>
<dbReference type="PANTHER" id="PTHR32552:SF89">
    <property type="entry name" value="CATECHOLATE SIDEROPHORE RECEPTOR FIU"/>
    <property type="match status" value="1"/>
</dbReference>
<dbReference type="Gene3D" id="2.40.170.20">
    <property type="entry name" value="TonB-dependent receptor, beta-barrel domain"/>
    <property type="match status" value="1"/>
</dbReference>
<evidence type="ECO:0000256" key="9">
    <source>
        <dbReference type="ARBA" id="ARBA00023077"/>
    </source>
</evidence>
<sequence length="816" mass="87573">MSRTTLTLATATLLAATALSGAALAQAPATPDAATAAGTAPPPVAEAPAADAGPQQAQEIVVTGNANREGLRKLDASYSISTASAQQIRDVAPISTADLLKIVPGVWVETSGGSVGANVFIRGFPSTGDAPFLTVEMNGSPIFAPSSLSFLEDSSLFRIDDTVERVEVLRGGPSPIFSNGQPGATSNFILKEGTADPHLSLRATYGTEGMYRGDFVAQGPISGDTSYMIGGFYRYSDGLRHTGFTGDLGGQITGSVTHRFDAGKLTVYGRYLDDKNAFYTPMPLIEDGSGKFRTLPGFDARFDTLVGKEIEVTQIETGPSVNGGPTQKKQIDLSNGRGARIYTVGSTFNYDFGAFQVQNNVNFTKGQANTSALFTGSNPQTVAQYLNGRPGSVTYADSGAALTGDQQTIQAGIWSVEKHIESFTDELKLSKEIFTGNTLTLGGYYAHVKDHDIWYLGNNVLLALEPQARVLNASLADGTQLTRNGFTSGATYAVNNAYKSDNIAGYVSDEWKIGQLRLDGGVRVERVKLKGVLENLSTGDLDGNPLTAYNNGATYLNGTYGAARYAKTQVSWTAGADYAFTNQLNGFLRANQGALLPQFDDLRGNATALQNIKPQKARQYEVGLKTSTRFYDVFLTGFYNRFRNLIFQDIINGANVVRFGGSRAYGLEFEGAVRPVQGLQIATRGVIQNGKFKDFGANTGNNVNRQPKFLIAVIPSYTFRTEWGQARLFGTYTHVGNRYADIENQQQLGKYDTLDLGAAIDLNDRFSIQATVENVTNTLALTEGNIRTSGAANANGYFLGRPIFGRHATITAAYKF</sequence>
<feature type="signal peptide" evidence="15">
    <location>
        <begin position="1"/>
        <end position="25"/>
    </location>
</feature>
<keyword evidence="4" id="KW-0410">Iron transport</keyword>
<dbReference type="Gene3D" id="2.170.130.10">
    <property type="entry name" value="TonB-dependent receptor, plug domain"/>
    <property type="match status" value="1"/>
</dbReference>
<proteinExistence type="inferred from homology"/>
<feature type="domain" description="TonB-dependent receptor plug" evidence="17">
    <location>
        <begin position="73"/>
        <end position="184"/>
    </location>
</feature>
<evidence type="ECO:0000256" key="5">
    <source>
        <dbReference type="ARBA" id="ARBA00022692"/>
    </source>
</evidence>
<dbReference type="RefSeq" id="WP_252168705.1">
    <property type="nucleotide sequence ID" value="NZ_CP084931.1"/>
</dbReference>
<evidence type="ECO:0000256" key="6">
    <source>
        <dbReference type="ARBA" id="ARBA00022729"/>
    </source>
</evidence>
<dbReference type="PANTHER" id="PTHR32552">
    <property type="entry name" value="FERRICHROME IRON RECEPTOR-RELATED"/>
    <property type="match status" value="1"/>
</dbReference>
<gene>
    <name evidence="18" type="ORF">LHA26_17105</name>
</gene>
<feature type="compositionally biased region" description="Low complexity" evidence="14">
    <location>
        <begin position="46"/>
        <end position="55"/>
    </location>
</feature>
<dbReference type="PROSITE" id="PS52016">
    <property type="entry name" value="TONB_DEPENDENT_REC_3"/>
    <property type="match status" value="1"/>
</dbReference>
<keyword evidence="18" id="KW-0675">Receptor</keyword>
<dbReference type="InterPro" id="IPR036942">
    <property type="entry name" value="Beta-barrel_TonB_sf"/>
</dbReference>
<evidence type="ECO:0000256" key="1">
    <source>
        <dbReference type="ARBA" id="ARBA00004571"/>
    </source>
</evidence>
<evidence type="ECO:0000256" key="2">
    <source>
        <dbReference type="ARBA" id="ARBA00022448"/>
    </source>
</evidence>
<dbReference type="Pfam" id="PF07715">
    <property type="entry name" value="Plug"/>
    <property type="match status" value="1"/>
</dbReference>
<keyword evidence="5 12" id="KW-0812">Transmembrane</keyword>
<dbReference type="InterPro" id="IPR037066">
    <property type="entry name" value="Plug_dom_sf"/>
</dbReference>
<keyword evidence="3 12" id="KW-1134">Transmembrane beta strand</keyword>
<feature type="chain" id="PRO_5046093368" evidence="15">
    <location>
        <begin position="26"/>
        <end position="816"/>
    </location>
</feature>
<reference evidence="18" key="1">
    <citation type="journal article" date="2022" name="Toxins">
        <title>Genomic Analysis of Sphingopyxis sp. USTB-05 for Biodegrading Cyanobacterial Hepatotoxins.</title>
        <authorList>
            <person name="Liu C."/>
            <person name="Xu Q."/>
            <person name="Zhao Z."/>
            <person name="Zhang H."/>
            <person name="Liu X."/>
            <person name="Yin C."/>
            <person name="Liu Y."/>
            <person name="Yan H."/>
        </authorList>
    </citation>
    <scope>NUCLEOTIDE SEQUENCE</scope>
    <source>
        <strain evidence="18">NBD5</strain>
    </source>
</reference>
<evidence type="ECO:0000313" key="19">
    <source>
        <dbReference type="Proteomes" id="UP001056937"/>
    </source>
</evidence>
<evidence type="ECO:0000256" key="10">
    <source>
        <dbReference type="ARBA" id="ARBA00023136"/>
    </source>
</evidence>
<evidence type="ECO:0000256" key="3">
    <source>
        <dbReference type="ARBA" id="ARBA00022452"/>
    </source>
</evidence>
<dbReference type="InterPro" id="IPR000531">
    <property type="entry name" value="Beta-barrel_TonB"/>
</dbReference>
<evidence type="ECO:0000256" key="13">
    <source>
        <dbReference type="RuleBase" id="RU003357"/>
    </source>
</evidence>